<dbReference type="FunFam" id="1.25.40.340:FF:000001">
    <property type="entry name" value="Dihydroxyacetone kinase 1"/>
    <property type="match status" value="1"/>
</dbReference>
<feature type="domain" description="DhaL" evidence="14">
    <location>
        <begin position="387"/>
        <end position="586"/>
    </location>
</feature>
<evidence type="ECO:0000256" key="5">
    <source>
        <dbReference type="ARBA" id="ARBA00022741"/>
    </source>
</evidence>
<dbReference type="FunFam" id="3.30.1180.20:FF:000001">
    <property type="entry name" value="Dihydroxyacetone kinase 1"/>
    <property type="match status" value="1"/>
</dbReference>
<dbReference type="Gene3D" id="3.40.50.10440">
    <property type="entry name" value="Dihydroxyacetone kinase, domain 1"/>
    <property type="match status" value="1"/>
</dbReference>
<protein>
    <submittedName>
        <fullName evidence="16">Dihydroxyacetone kinase</fullName>
    </submittedName>
</protein>
<keyword evidence="5" id="KW-0547">Nucleotide-binding</keyword>
<comment type="function">
    <text evidence="1">Catalyzes both the phosphorylation of dihydroxyacetone and of glyceraldehyde.</text>
</comment>
<proteinExistence type="inferred from homology"/>
<gene>
    <name evidence="16" type="ORF">BU26DRAFT_481781</name>
</gene>
<dbReference type="GO" id="GO:0005524">
    <property type="term" value="F:ATP binding"/>
    <property type="evidence" value="ECO:0007669"/>
    <property type="project" value="UniProtKB-KW"/>
</dbReference>
<dbReference type="GO" id="GO:0004371">
    <property type="term" value="F:glycerone kinase activity"/>
    <property type="evidence" value="ECO:0007669"/>
    <property type="project" value="UniProtKB-EC"/>
</dbReference>
<dbReference type="SUPFAM" id="SSF101473">
    <property type="entry name" value="DhaL-like"/>
    <property type="match status" value="1"/>
</dbReference>
<dbReference type="GeneID" id="54579075"/>
<dbReference type="RefSeq" id="XP_033686222.1">
    <property type="nucleotide sequence ID" value="XM_033825745.1"/>
</dbReference>
<dbReference type="GO" id="GO:0019588">
    <property type="term" value="P:anaerobic glycerol catabolic process"/>
    <property type="evidence" value="ECO:0007669"/>
    <property type="project" value="UniProtKB-UniPathway"/>
</dbReference>
<comment type="catalytic activity">
    <reaction evidence="9">
        <text>D-glyceraldehyde + ATP = D-glyceraldehyde 3-phosphate + ADP + H(+)</text>
        <dbReference type="Rhea" id="RHEA:13941"/>
        <dbReference type="ChEBI" id="CHEBI:15378"/>
        <dbReference type="ChEBI" id="CHEBI:17378"/>
        <dbReference type="ChEBI" id="CHEBI:30616"/>
        <dbReference type="ChEBI" id="CHEBI:59776"/>
        <dbReference type="ChEBI" id="CHEBI:456216"/>
        <dbReference type="EC" id="2.7.1.28"/>
    </reaction>
</comment>
<dbReference type="InterPro" id="IPR012734">
    <property type="entry name" value="DhaK_ATP"/>
</dbReference>
<dbReference type="SMART" id="SM01120">
    <property type="entry name" value="Dak2"/>
    <property type="match status" value="1"/>
</dbReference>
<dbReference type="Pfam" id="PF02733">
    <property type="entry name" value="Dak1"/>
    <property type="match status" value="1"/>
</dbReference>
<evidence type="ECO:0000313" key="17">
    <source>
        <dbReference type="Proteomes" id="UP000800094"/>
    </source>
</evidence>
<dbReference type="InterPro" id="IPR036117">
    <property type="entry name" value="DhaL_dom_sf"/>
</dbReference>
<accession>A0A6A6IMA5</accession>
<sequence>MSAKHFINDPTHLVNTALLSIPHTNPAVQCDIQNKIIYVSPSALPSPQVSIISGGGSGHEPSFASFVGPGLLAGAVAGTIFASPSAEQIRRCILHRVDRQRGVLVVVMNYTGDVLNFGMAVEKARAQGVAVDMVVVGDDAGVGRAKGGKVGRRGIAGTCLVQKIAGALAARGASLKDVSRIAKLTADNLVSIGSSLAHVHVPGRSVAEGGDDELGESEVEIGMGIHNEPGSERKTTDLPGLVKTMLSHCLNASDKDRNFLDISGKDDVVLLVNNLGGVSVLEMGGITNEVVEQLASDWNIKPVRILSGTLMTSLNGLGFSISLLKVTDTGLGQGSSMLELLDAPSEASGWSAAVKSDTWSKRGQSTKQEEHDGVEEVPSSNLRMDPTFAKSALTTALNRLIVAEPDITNYDTIVGDGDCGIGLKRGADAILKMLEKSKKTEDPLVFLHNIIQVVEVAMDGTSGAIYAIFLNALAHGIRQNSSSSAQPITPEVWAKALSTSLESLGKYTPAKPGDRTLMDALYPFVETLSKTGDVDSAAKAAAEGAQGTKGMKASLGRTVYVGGEGWQGVPDPGAHGLAELLLGLSEGLKK</sequence>
<evidence type="ECO:0000256" key="1">
    <source>
        <dbReference type="ARBA" id="ARBA00003264"/>
    </source>
</evidence>
<feature type="region of interest" description="Disordered" evidence="13">
    <location>
        <begin position="358"/>
        <end position="381"/>
    </location>
</feature>
<keyword evidence="6 16" id="KW-0418">Kinase</keyword>
<dbReference type="SUPFAM" id="SSF82549">
    <property type="entry name" value="DAK1/DegV-like"/>
    <property type="match status" value="1"/>
</dbReference>
<comment type="catalytic activity">
    <reaction evidence="10">
        <text>dihydroxyacetone + ATP = dihydroxyacetone phosphate + ADP + H(+)</text>
        <dbReference type="Rhea" id="RHEA:15773"/>
        <dbReference type="ChEBI" id="CHEBI:15378"/>
        <dbReference type="ChEBI" id="CHEBI:16016"/>
        <dbReference type="ChEBI" id="CHEBI:30616"/>
        <dbReference type="ChEBI" id="CHEBI:57642"/>
        <dbReference type="ChEBI" id="CHEBI:456216"/>
        <dbReference type="EC" id="2.7.1.29"/>
    </reaction>
</comment>
<feature type="binding site" evidence="12">
    <location>
        <position position="113"/>
    </location>
    <ligand>
        <name>substrate</name>
    </ligand>
</feature>
<name>A0A6A6IMA5_9PLEO</name>
<dbReference type="InterPro" id="IPR050861">
    <property type="entry name" value="Dihydroxyacetone_Kinase"/>
</dbReference>
<evidence type="ECO:0000256" key="13">
    <source>
        <dbReference type="SAM" id="MobiDB-lite"/>
    </source>
</evidence>
<evidence type="ECO:0000313" key="16">
    <source>
        <dbReference type="EMBL" id="KAF2251218.1"/>
    </source>
</evidence>
<evidence type="ECO:0000256" key="10">
    <source>
        <dbReference type="ARBA" id="ARBA00048898"/>
    </source>
</evidence>
<dbReference type="Gene3D" id="3.30.1180.20">
    <property type="entry name" value="Dihydroxyacetone kinase, domain 2"/>
    <property type="match status" value="1"/>
</dbReference>
<dbReference type="PROSITE" id="PS51481">
    <property type="entry name" value="DHAK"/>
    <property type="match status" value="1"/>
</dbReference>
<dbReference type="NCBIfam" id="TIGR02361">
    <property type="entry name" value="dak_ATP"/>
    <property type="match status" value="1"/>
</dbReference>
<feature type="active site" description="Tele-hemiaminal-histidine intermediate" evidence="11">
    <location>
        <position position="226"/>
    </location>
</feature>
<dbReference type="OrthoDB" id="1724672at2759"/>
<organism evidence="16 17">
    <name type="scientific">Trematosphaeria pertusa</name>
    <dbReference type="NCBI Taxonomy" id="390896"/>
    <lineage>
        <taxon>Eukaryota</taxon>
        <taxon>Fungi</taxon>
        <taxon>Dikarya</taxon>
        <taxon>Ascomycota</taxon>
        <taxon>Pezizomycotina</taxon>
        <taxon>Dothideomycetes</taxon>
        <taxon>Pleosporomycetidae</taxon>
        <taxon>Pleosporales</taxon>
        <taxon>Massarineae</taxon>
        <taxon>Trematosphaeriaceae</taxon>
        <taxon>Trematosphaeria</taxon>
    </lineage>
</organism>
<comment type="pathway">
    <text evidence="2">Polyol metabolism; glycerol fermentation; glycerone phosphate from glycerol (oxidative route): step 2/2.</text>
</comment>
<evidence type="ECO:0000256" key="2">
    <source>
        <dbReference type="ARBA" id="ARBA00004778"/>
    </source>
</evidence>
<dbReference type="PANTHER" id="PTHR28629">
    <property type="entry name" value="TRIOKINASE/FMN CYCLASE"/>
    <property type="match status" value="1"/>
</dbReference>
<dbReference type="FunFam" id="3.40.50.10440:FF:000002">
    <property type="entry name" value="Dihydroxyacetone kinase"/>
    <property type="match status" value="1"/>
</dbReference>
<dbReference type="UniPathway" id="UPA00617">
    <property type="reaction ID" value="UER00669"/>
</dbReference>
<comment type="similarity">
    <text evidence="3">Belongs to the dihydroxyacetone kinase (DAK) family.</text>
</comment>
<dbReference type="InterPro" id="IPR004007">
    <property type="entry name" value="DhaL_dom"/>
</dbReference>
<dbReference type="Proteomes" id="UP000800094">
    <property type="component" value="Unassembled WGS sequence"/>
</dbReference>
<evidence type="ECO:0000256" key="9">
    <source>
        <dbReference type="ARBA" id="ARBA00047974"/>
    </source>
</evidence>
<keyword evidence="8" id="KW-0067">ATP-binding</keyword>
<evidence type="ECO:0000256" key="3">
    <source>
        <dbReference type="ARBA" id="ARBA00008757"/>
    </source>
</evidence>
<dbReference type="Gene3D" id="1.25.40.340">
    <property type="match status" value="1"/>
</dbReference>
<dbReference type="GO" id="GO:0050354">
    <property type="term" value="F:triokinase activity"/>
    <property type="evidence" value="ECO:0007669"/>
    <property type="project" value="UniProtKB-EC"/>
</dbReference>
<dbReference type="InterPro" id="IPR004006">
    <property type="entry name" value="DhaK_dom"/>
</dbReference>
<evidence type="ECO:0000256" key="7">
    <source>
        <dbReference type="ARBA" id="ARBA00022798"/>
    </source>
</evidence>
<reference evidence="16" key="1">
    <citation type="journal article" date="2020" name="Stud. Mycol.">
        <title>101 Dothideomycetes genomes: a test case for predicting lifestyles and emergence of pathogens.</title>
        <authorList>
            <person name="Haridas S."/>
            <person name="Albert R."/>
            <person name="Binder M."/>
            <person name="Bloem J."/>
            <person name="Labutti K."/>
            <person name="Salamov A."/>
            <person name="Andreopoulos B."/>
            <person name="Baker S."/>
            <person name="Barry K."/>
            <person name="Bills G."/>
            <person name="Bluhm B."/>
            <person name="Cannon C."/>
            <person name="Castanera R."/>
            <person name="Culley D."/>
            <person name="Daum C."/>
            <person name="Ezra D."/>
            <person name="Gonzalez J."/>
            <person name="Henrissat B."/>
            <person name="Kuo A."/>
            <person name="Liang C."/>
            <person name="Lipzen A."/>
            <person name="Lutzoni F."/>
            <person name="Magnuson J."/>
            <person name="Mondo S."/>
            <person name="Nolan M."/>
            <person name="Ohm R."/>
            <person name="Pangilinan J."/>
            <person name="Park H.-J."/>
            <person name="Ramirez L."/>
            <person name="Alfaro M."/>
            <person name="Sun H."/>
            <person name="Tritt A."/>
            <person name="Yoshinaga Y."/>
            <person name="Zwiers L.-H."/>
            <person name="Turgeon B."/>
            <person name="Goodwin S."/>
            <person name="Spatafora J."/>
            <person name="Crous P."/>
            <person name="Grigoriev I."/>
        </authorList>
    </citation>
    <scope>NUCLEOTIDE SEQUENCE</scope>
    <source>
        <strain evidence="16">CBS 122368</strain>
    </source>
</reference>
<evidence type="ECO:0000256" key="8">
    <source>
        <dbReference type="ARBA" id="ARBA00022840"/>
    </source>
</evidence>
<dbReference type="PANTHER" id="PTHR28629:SF14">
    <property type="entry name" value="DIHYDROXYACETONE KINASE 1"/>
    <property type="match status" value="1"/>
</dbReference>
<dbReference type="PROSITE" id="PS51480">
    <property type="entry name" value="DHAL"/>
    <property type="match status" value="1"/>
</dbReference>
<feature type="domain" description="DhaK" evidence="15">
    <location>
        <begin position="9"/>
        <end position="350"/>
    </location>
</feature>
<evidence type="ECO:0000256" key="11">
    <source>
        <dbReference type="PIRSR" id="PIRSR612734-1"/>
    </source>
</evidence>
<keyword evidence="4" id="KW-0808">Transferase</keyword>
<keyword evidence="7" id="KW-0319">Glycerol metabolism</keyword>
<dbReference type="EMBL" id="ML987193">
    <property type="protein sequence ID" value="KAF2251218.1"/>
    <property type="molecule type" value="Genomic_DNA"/>
</dbReference>
<evidence type="ECO:0000256" key="12">
    <source>
        <dbReference type="PIRSR" id="PIRSR612734-2"/>
    </source>
</evidence>
<dbReference type="Pfam" id="PF02734">
    <property type="entry name" value="Dak2"/>
    <property type="match status" value="1"/>
</dbReference>
<evidence type="ECO:0000256" key="6">
    <source>
        <dbReference type="ARBA" id="ARBA00022777"/>
    </source>
</evidence>
<evidence type="ECO:0000259" key="14">
    <source>
        <dbReference type="PROSITE" id="PS51480"/>
    </source>
</evidence>
<keyword evidence="17" id="KW-1185">Reference proteome</keyword>
<evidence type="ECO:0000259" key="15">
    <source>
        <dbReference type="PROSITE" id="PS51481"/>
    </source>
</evidence>
<evidence type="ECO:0000256" key="4">
    <source>
        <dbReference type="ARBA" id="ARBA00022679"/>
    </source>
</evidence>
<dbReference type="AlphaFoldDB" id="A0A6A6IMA5"/>
<dbReference type="GO" id="GO:0005829">
    <property type="term" value="C:cytosol"/>
    <property type="evidence" value="ECO:0007669"/>
    <property type="project" value="TreeGrafter"/>
</dbReference>
<feature type="binding site" evidence="12">
    <location>
        <begin position="56"/>
        <end position="59"/>
    </location>
    <ligand>
        <name>substrate</name>
    </ligand>
</feature>